<evidence type="ECO:0000256" key="6">
    <source>
        <dbReference type="ARBA" id="ARBA00022729"/>
    </source>
</evidence>
<dbReference type="Proteomes" id="UP000796880">
    <property type="component" value="Unassembled WGS sequence"/>
</dbReference>
<evidence type="ECO:0000256" key="4">
    <source>
        <dbReference type="ARBA" id="ARBA00022614"/>
    </source>
</evidence>
<keyword evidence="15" id="KW-1185">Reference proteome</keyword>
<dbReference type="PANTHER" id="PTHR48061:SF2">
    <property type="entry name" value="RECEPTOR LIKE PROTEIN 30-LIKE"/>
    <property type="match status" value="1"/>
</dbReference>
<organism evidence="14 15">
    <name type="scientific">Rhamnella rubrinervis</name>
    <dbReference type="NCBI Taxonomy" id="2594499"/>
    <lineage>
        <taxon>Eukaryota</taxon>
        <taxon>Viridiplantae</taxon>
        <taxon>Streptophyta</taxon>
        <taxon>Embryophyta</taxon>
        <taxon>Tracheophyta</taxon>
        <taxon>Spermatophyta</taxon>
        <taxon>Magnoliopsida</taxon>
        <taxon>eudicotyledons</taxon>
        <taxon>Gunneridae</taxon>
        <taxon>Pentapetalae</taxon>
        <taxon>rosids</taxon>
        <taxon>fabids</taxon>
        <taxon>Rosales</taxon>
        <taxon>Rhamnaceae</taxon>
        <taxon>rhamnoid group</taxon>
        <taxon>Rhamneae</taxon>
        <taxon>Rhamnella</taxon>
    </lineage>
</organism>
<dbReference type="SMART" id="SM00369">
    <property type="entry name" value="LRR_TYP"/>
    <property type="match status" value="8"/>
</dbReference>
<evidence type="ECO:0000313" key="15">
    <source>
        <dbReference type="Proteomes" id="UP000796880"/>
    </source>
</evidence>
<evidence type="ECO:0000313" key="14">
    <source>
        <dbReference type="EMBL" id="KAF3448075.1"/>
    </source>
</evidence>
<protein>
    <recommendedName>
        <fullName evidence="13">Leucine-rich repeat-containing N-terminal plant-type domain-containing protein</fullName>
    </recommendedName>
</protein>
<dbReference type="FunFam" id="3.80.10.10:FF:000041">
    <property type="entry name" value="LRR receptor-like serine/threonine-protein kinase ERECTA"/>
    <property type="match status" value="1"/>
</dbReference>
<sequence>MTSIYSTFLVVDMYAVSGECLRNQQSLLLQFKHSLLFNATESTTLVKWNQSSDCCTWEGLTCEEGRVTGLNLSNESISGGILDNSTLFDLKYLKSLDLSLNLDLSSAIPSRIGNLTNLTNLNFSNAFSELYLDGVNISTPGNEWGQALSSSLPNLRVSSLSNCYLSGPIDQSLAKLQSLSVIRLDYNLFVPVPVFFSNYSNMTSMYLRSSGLYGLFPNEIFQVPAIQNFDISNNELLGGSLPEFLSGSGLQSLVITSTNFSGTLPTSIGNLRQLSRLDVSYNFFSGPLPNSITELTKLVYLDLAFNNFAGPILLACGEDLPNLNYIHLNGNSFDGIIPSFLFTLPSLQTINLSHNKLSGQVLDFPNASSSMLYYIDLSSNKLHGPVPLSIFKLKELKYLSLSSNKFNGSLQLDVIQGLSNLVILDLSYNNFSVNASGDGSNIFSFPKLGVLQLASCNLRIFPHLIKNQLSLYYLDISRNHIYGEIPSWIWNVGNGSKLTLNLSHNHFVALQEPYSLKNVGSLDLSFNQLHGKIPILPPEAFYIDLNGNLLTERIPKSLANCRALEVLNLGNNQMLHTFPIFLKNLSTMRVLILRFNKFYGSITCSESIGAWPVIQIFNVASNNFSGGLPGQCLIKWHAMMFENDVQSQLSDTSFKYGDVIPPGFSYEDAVTVTNKGLEMELVKIPNGFTAIDFSSNNFRGEITEELGQLKFLHVLNLSNNGLGGQIPSSFGNLLQLESLDLSRNHLDGTIPASLANLNFLQVLNLSFNQLVGRIPKGSQIQTFSADSFQDSHWNSGSIEIKWDFISVEVGFVVGFGLVIGPLVFSNRWRRCYFDRVEDIAFSMLPQRLLKKWLSWKMGIRK</sequence>
<keyword evidence="6" id="KW-0732">Signal</keyword>
<evidence type="ECO:0000256" key="11">
    <source>
        <dbReference type="ARBA" id="ARBA00023180"/>
    </source>
</evidence>
<keyword evidence="4" id="KW-0433">Leucine-rich repeat</keyword>
<evidence type="ECO:0000256" key="1">
    <source>
        <dbReference type="ARBA" id="ARBA00004251"/>
    </source>
</evidence>
<dbReference type="Pfam" id="PF08263">
    <property type="entry name" value="LRRNT_2"/>
    <property type="match status" value="1"/>
</dbReference>
<dbReference type="EMBL" id="VOIH02000004">
    <property type="protein sequence ID" value="KAF3448075.1"/>
    <property type="molecule type" value="Genomic_DNA"/>
</dbReference>
<accession>A0A8K0H997</accession>
<keyword evidence="7" id="KW-0677">Repeat</keyword>
<dbReference type="PANTHER" id="PTHR48061">
    <property type="entry name" value="LEUCINE-RICH REPEAT RECEPTOR PROTEIN KINASE EMS1-LIKE-RELATED"/>
    <property type="match status" value="1"/>
</dbReference>
<dbReference type="Pfam" id="PF00560">
    <property type="entry name" value="LRR_1"/>
    <property type="match status" value="1"/>
</dbReference>
<evidence type="ECO:0000256" key="2">
    <source>
        <dbReference type="ARBA" id="ARBA00009592"/>
    </source>
</evidence>
<dbReference type="InterPro" id="IPR032675">
    <property type="entry name" value="LRR_dom_sf"/>
</dbReference>
<dbReference type="FunFam" id="3.80.10.10:FF:000213">
    <property type="entry name" value="Tyrosine-sulfated glycopeptide receptor 1"/>
    <property type="match status" value="1"/>
</dbReference>
<gene>
    <name evidence="14" type="ORF">FNV43_RR08783</name>
</gene>
<feature type="domain" description="Leucine-rich repeat-containing N-terminal plant-type" evidence="13">
    <location>
        <begin position="24"/>
        <end position="62"/>
    </location>
</feature>
<evidence type="ECO:0000256" key="3">
    <source>
        <dbReference type="ARBA" id="ARBA00022475"/>
    </source>
</evidence>
<dbReference type="Gene3D" id="3.80.10.10">
    <property type="entry name" value="Ribonuclease Inhibitor"/>
    <property type="match status" value="6"/>
</dbReference>
<dbReference type="InterPro" id="IPR003591">
    <property type="entry name" value="Leu-rich_rpt_typical-subtyp"/>
</dbReference>
<evidence type="ECO:0000259" key="13">
    <source>
        <dbReference type="Pfam" id="PF08263"/>
    </source>
</evidence>
<comment type="similarity">
    <text evidence="2">Belongs to the RLP family.</text>
</comment>
<keyword evidence="11" id="KW-0325">Glycoprotein</keyword>
<dbReference type="GO" id="GO:0005886">
    <property type="term" value="C:plasma membrane"/>
    <property type="evidence" value="ECO:0007669"/>
    <property type="project" value="UniProtKB-SubCell"/>
</dbReference>
<reference evidence="14" key="1">
    <citation type="submission" date="2020-03" db="EMBL/GenBank/DDBJ databases">
        <title>A high-quality chromosome-level genome assembly of a woody plant with both climbing and erect habits, Rhamnella rubrinervis.</title>
        <authorList>
            <person name="Lu Z."/>
            <person name="Yang Y."/>
            <person name="Zhu X."/>
            <person name="Sun Y."/>
        </authorList>
    </citation>
    <scope>NUCLEOTIDE SEQUENCE</scope>
    <source>
        <strain evidence="14">BYM</strain>
        <tissue evidence="14">Leaf</tissue>
    </source>
</reference>
<keyword evidence="3" id="KW-1003">Cell membrane</keyword>
<dbReference type="InterPro" id="IPR001611">
    <property type="entry name" value="Leu-rich_rpt"/>
</dbReference>
<dbReference type="OrthoDB" id="1394818at2759"/>
<dbReference type="Pfam" id="PF13855">
    <property type="entry name" value="LRR_8"/>
    <property type="match status" value="4"/>
</dbReference>
<keyword evidence="8 12" id="KW-1133">Transmembrane helix</keyword>
<evidence type="ECO:0000256" key="5">
    <source>
        <dbReference type="ARBA" id="ARBA00022692"/>
    </source>
</evidence>
<dbReference type="SUPFAM" id="SSF52058">
    <property type="entry name" value="L domain-like"/>
    <property type="match status" value="2"/>
</dbReference>
<evidence type="ECO:0000256" key="7">
    <source>
        <dbReference type="ARBA" id="ARBA00022737"/>
    </source>
</evidence>
<evidence type="ECO:0000256" key="10">
    <source>
        <dbReference type="ARBA" id="ARBA00023170"/>
    </source>
</evidence>
<keyword evidence="5 12" id="KW-0812">Transmembrane</keyword>
<dbReference type="InterPro" id="IPR013210">
    <property type="entry name" value="LRR_N_plant-typ"/>
</dbReference>
<comment type="subcellular location">
    <subcellularLocation>
        <location evidence="1">Cell membrane</location>
        <topology evidence="1">Single-pass type I membrane protein</topology>
    </subcellularLocation>
</comment>
<keyword evidence="9 12" id="KW-0472">Membrane</keyword>
<feature type="transmembrane region" description="Helical" evidence="12">
    <location>
        <begin position="804"/>
        <end position="824"/>
    </location>
</feature>
<evidence type="ECO:0000256" key="9">
    <source>
        <dbReference type="ARBA" id="ARBA00023136"/>
    </source>
</evidence>
<dbReference type="InterPro" id="IPR046956">
    <property type="entry name" value="RLP23-like"/>
</dbReference>
<evidence type="ECO:0000256" key="8">
    <source>
        <dbReference type="ARBA" id="ARBA00022989"/>
    </source>
</evidence>
<evidence type="ECO:0000256" key="12">
    <source>
        <dbReference type="SAM" id="Phobius"/>
    </source>
</evidence>
<proteinExistence type="inferred from homology"/>
<dbReference type="AlphaFoldDB" id="A0A8K0H997"/>
<keyword evidence="10" id="KW-0675">Receptor</keyword>
<name>A0A8K0H997_9ROSA</name>
<comment type="caution">
    <text evidence="14">The sequence shown here is derived from an EMBL/GenBank/DDBJ whole genome shotgun (WGS) entry which is preliminary data.</text>
</comment>